<evidence type="ECO:0000256" key="2">
    <source>
        <dbReference type="ARBA" id="ARBA00023015"/>
    </source>
</evidence>
<reference evidence="7" key="1">
    <citation type="submission" date="2023-01" db="EMBL/GenBank/DDBJ databases">
        <title>Genome assembly of the deep-sea coral Lophelia pertusa.</title>
        <authorList>
            <person name="Herrera S."/>
            <person name="Cordes E."/>
        </authorList>
    </citation>
    <scope>NUCLEOTIDE SEQUENCE</scope>
    <source>
        <strain evidence="7">USNM1676648</strain>
        <tissue evidence="7">Polyp</tissue>
    </source>
</reference>
<dbReference type="GO" id="GO:0003677">
    <property type="term" value="F:DNA binding"/>
    <property type="evidence" value="ECO:0007669"/>
    <property type="project" value="InterPro"/>
</dbReference>
<keyword evidence="8" id="KW-1185">Reference proteome</keyword>
<evidence type="ECO:0000256" key="1">
    <source>
        <dbReference type="ARBA" id="ARBA00004123"/>
    </source>
</evidence>
<dbReference type="Gene3D" id="6.10.250.980">
    <property type="match status" value="1"/>
</dbReference>
<dbReference type="OrthoDB" id="6085656at2759"/>
<sequence>MLNDVRLTLTLYTICVLISAARVNNTSDPNTMARYRAGYNECANEVSRYLMSLEGLDVQVRAHLLSHLASYCTPCTPIMKAAPSTMPEKLPLPQSQGITLPMTSPLGSASFTLPTPNHIKGLEATPSMLNTTQFQIVPGQLANGKIAAVLVPSQNTPLAMISSPQLIPVFNKSVSDFQAFQGLHVPDAQALRVDNDPLWRPW</sequence>
<feature type="chain" id="PRO_5040719529" description="Orange domain-containing protein" evidence="5">
    <location>
        <begin position="21"/>
        <end position="202"/>
    </location>
</feature>
<keyword evidence="4" id="KW-0539">Nucleus</keyword>
<dbReference type="PANTHER" id="PTHR10985">
    <property type="entry name" value="BASIC HELIX-LOOP-HELIX TRANSCRIPTION FACTOR, HES-RELATED"/>
    <property type="match status" value="1"/>
</dbReference>
<comment type="caution">
    <text evidence="7">The sequence shown here is derived from an EMBL/GenBank/DDBJ whole genome shotgun (WGS) entry which is preliminary data.</text>
</comment>
<dbReference type="SUPFAM" id="SSF158457">
    <property type="entry name" value="Orange domain-like"/>
    <property type="match status" value="1"/>
</dbReference>
<dbReference type="InterPro" id="IPR050370">
    <property type="entry name" value="HES_HEY"/>
</dbReference>
<name>A0A9W9ZFV0_9CNID</name>
<dbReference type="AlphaFoldDB" id="A0A9W9ZFV0"/>
<dbReference type="PROSITE" id="PS51054">
    <property type="entry name" value="ORANGE"/>
    <property type="match status" value="1"/>
</dbReference>
<protein>
    <recommendedName>
        <fullName evidence="6">Orange domain-containing protein</fullName>
    </recommendedName>
</protein>
<dbReference type="SMART" id="SM00511">
    <property type="entry name" value="ORANGE"/>
    <property type="match status" value="1"/>
</dbReference>
<evidence type="ECO:0000256" key="5">
    <source>
        <dbReference type="SAM" id="SignalP"/>
    </source>
</evidence>
<dbReference type="Pfam" id="PF07527">
    <property type="entry name" value="Hairy_orange"/>
    <property type="match status" value="1"/>
</dbReference>
<keyword evidence="3" id="KW-0804">Transcription</keyword>
<proteinExistence type="predicted"/>
<evidence type="ECO:0000259" key="6">
    <source>
        <dbReference type="PROSITE" id="PS51054"/>
    </source>
</evidence>
<gene>
    <name evidence="7" type="ORF">OS493_004480</name>
</gene>
<feature type="signal peptide" evidence="5">
    <location>
        <begin position="1"/>
        <end position="20"/>
    </location>
</feature>
<dbReference type="Proteomes" id="UP001163046">
    <property type="component" value="Unassembled WGS sequence"/>
</dbReference>
<dbReference type="GO" id="GO:0006355">
    <property type="term" value="P:regulation of DNA-templated transcription"/>
    <property type="evidence" value="ECO:0007669"/>
    <property type="project" value="InterPro"/>
</dbReference>
<feature type="domain" description="Orange" evidence="6">
    <location>
        <begin position="35"/>
        <end position="68"/>
    </location>
</feature>
<evidence type="ECO:0000256" key="4">
    <source>
        <dbReference type="ARBA" id="ARBA00023242"/>
    </source>
</evidence>
<keyword evidence="2" id="KW-0805">Transcription regulation</keyword>
<organism evidence="7 8">
    <name type="scientific">Desmophyllum pertusum</name>
    <dbReference type="NCBI Taxonomy" id="174260"/>
    <lineage>
        <taxon>Eukaryota</taxon>
        <taxon>Metazoa</taxon>
        <taxon>Cnidaria</taxon>
        <taxon>Anthozoa</taxon>
        <taxon>Hexacorallia</taxon>
        <taxon>Scleractinia</taxon>
        <taxon>Caryophylliina</taxon>
        <taxon>Caryophylliidae</taxon>
        <taxon>Desmophyllum</taxon>
    </lineage>
</organism>
<comment type="subcellular location">
    <subcellularLocation>
        <location evidence="1">Nucleus</location>
    </subcellularLocation>
</comment>
<dbReference type="GO" id="GO:0005634">
    <property type="term" value="C:nucleus"/>
    <property type="evidence" value="ECO:0007669"/>
    <property type="project" value="UniProtKB-SubCell"/>
</dbReference>
<keyword evidence="5" id="KW-0732">Signal</keyword>
<evidence type="ECO:0000313" key="7">
    <source>
        <dbReference type="EMBL" id="KAJ7380897.1"/>
    </source>
</evidence>
<evidence type="ECO:0000313" key="8">
    <source>
        <dbReference type="Proteomes" id="UP001163046"/>
    </source>
</evidence>
<dbReference type="InterPro" id="IPR003650">
    <property type="entry name" value="Orange_dom"/>
</dbReference>
<accession>A0A9W9ZFV0</accession>
<evidence type="ECO:0000256" key="3">
    <source>
        <dbReference type="ARBA" id="ARBA00023163"/>
    </source>
</evidence>
<dbReference type="EMBL" id="MU826351">
    <property type="protein sequence ID" value="KAJ7380897.1"/>
    <property type="molecule type" value="Genomic_DNA"/>
</dbReference>